<dbReference type="PROSITE" id="PS50865">
    <property type="entry name" value="ZF_MYND_2"/>
    <property type="match status" value="1"/>
</dbReference>
<evidence type="ECO:0000313" key="6">
    <source>
        <dbReference type="EMBL" id="CBY07958.1"/>
    </source>
</evidence>
<dbReference type="AlphaFoldDB" id="E4X785"/>
<sequence>MACNHCKKKESSFQCAACNRIRYCSRKCQASDWRMHKQDCKKKDNWEPKHKCGDCTVIQVKVRSEKKTEIECCPNLDWECQKYRIGKKTRTSHDFLTVILDGRKMGVGSHSVQKFIFVPGTNFFVPGTKSFLIKKQSHSVQKICTGYKNPVLS</sequence>
<reference evidence="6" key="1">
    <citation type="journal article" date="2010" name="Science">
        <title>Plasticity of animal genome architecture unmasked by rapid evolution of a pelagic tunicate.</title>
        <authorList>
            <person name="Denoeud F."/>
            <person name="Henriet S."/>
            <person name="Mungpakdee S."/>
            <person name="Aury J.M."/>
            <person name="Da Silva C."/>
            <person name="Brinkmann H."/>
            <person name="Mikhaleva J."/>
            <person name="Olsen L.C."/>
            <person name="Jubin C."/>
            <person name="Canestro C."/>
            <person name="Bouquet J.M."/>
            <person name="Danks G."/>
            <person name="Poulain J."/>
            <person name="Campsteijn C."/>
            <person name="Adamski M."/>
            <person name="Cross I."/>
            <person name="Yadetie F."/>
            <person name="Muffato M."/>
            <person name="Louis A."/>
            <person name="Butcher S."/>
            <person name="Tsagkogeorga G."/>
            <person name="Konrad A."/>
            <person name="Singh S."/>
            <person name="Jensen M.F."/>
            <person name="Cong E.H."/>
            <person name="Eikeseth-Otteraa H."/>
            <person name="Noel B."/>
            <person name="Anthouard V."/>
            <person name="Porcel B.M."/>
            <person name="Kachouri-Lafond R."/>
            <person name="Nishino A."/>
            <person name="Ugolini M."/>
            <person name="Chourrout P."/>
            <person name="Nishida H."/>
            <person name="Aasland R."/>
            <person name="Huzurbazar S."/>
            <person name="Westhof E."/>
            <person name="Delsuc F."/>
            <person name="Lehrach H."/>
            <person name="Reinhardt R."/>
            <person name="Weissenbach J."/>
            <person name="Roy S.W."/>
            <person name="Artiguenave F."/>
            <person name="Postlethwait J.H."/>
            <person name="Manak J.R."/>
            <person name="Thompson E.M."/>
            <person name="Jaillon O."/>
            <person name="Du Pasquier L."/>
            <person name="Boudinot P."/>
            <person name="Liberles D.A."/>
            <person name="Volff J.N."/>
            <person name="Philippe H."/>
            <person name="Lenhard B."/>
            <person name="Roest Crollius H."/>
            <person name="Wincker P."/>
            <person name="Chourrout D."/>
        </authorList>
    </citation>
    <scope>NUCLEOTIDE SEQUENCE [LARGE SCALE GENOMIC DNA]</scope>
</reference>
<evidence type="ECO:0000259" key="5">
    <source>
        <dbReference type="PROSITE" id="PS50865"/>
    </source>
</evidence>
<keyword evidence="7" id="KW-1185">Reference proteome</keyword>
<dbReference type="InterPro" id="IPR002893">
    <property type="entry name" value="Znf_MYND"/>
</dbReference>
<dbReference type="Proteomes" id="UP000001307">
    <property type="component" value="Unassembled WGS sequence"/>
</dbReference>
<keyword evidence="2 4" id="KW-0863">Zinc-finger</keyword>
<keyword evidence="1" id="KW-0479">Metal-binding</keyword>
<dbReference type="Pfam" id="PF01753">
    <property type="entry name" value="zf-MYND"/>
    <property type="match status" value="1"/>
</dbReference>
<organism evidence="6">
    <name type="scientific">Oikopleura dioica</name>
    <name type="common">Tunicate</name>
    <dbReference type="NCBI Taxonomy" id="34765"/>
    <lineage>
        <taxon>Eukaryota</taxon>
        <taxon>Metazoa</taxon>
        <taxon>Chordata</taxon>
        <taxon>Tunicata</taxon>
        <taxon>Appendicularia</taxon>
        <taxon>Copelata</taxon>
        <taxon>Oikopleuridae</taxon>
        <taxon>Oikopleura</taxon>
    </lineage>
</organism>
<evidence type="ECO:0000313" key="7">
    <source>
        <dbReference type="Proteomes" id="UP000001307"/>
    </source>
</evidence>
<dbReference type="GO" id="GO:0008270">
    <property type="term" value="F:zinc ion binding"/>
    <property type="evidence" value="ECO:0007669"/>
    <property type="project" value="UniProtKB-KW"/>
</dbReference>
<proteinExistence type="predicted"/>
<dbReference type="InParanoid" id="E4X785"/>
<dbReference type="OrthoDB" id="3169036at2759"/>
<evidence type="ECO:0000256" key="1">
    <source>
        <dbReference type="ARBA" id="ARBA00022723"/>
    </source>
</evidence>
<dbReference type="Gene3D" id="6.10.140.2220">
    <property type="match status" value="1"/>
</dbReference>
<protein>
    <recommendedName>
        <fullName evidence="5">MYND-type domain-containing protein</fullName>
    </recommendedName>
</protein>
<accession>E4X785</accession>
<keyword evidence="3" id="KW-0862">Zinc</keyword>
<evidence type="ECO:0000256" key="2">
    <source>
        <dbReference type="ARBA" id="ARBA00022771"/>
    </source>
</evidence>
<dbReference type="PROSITE" id="PS01360">
    <property type="entry name" value="ZF_MYND_1"/>
    <property type="match status" value="1"/>
</dbReference>
<gene>
    <name evidence="6" type="ORF">GSOID_T00003321001</name>
</gene>
<feature type="domain" description="MYND-type" evidence="5">
    <location>
        <begin position="3"/>
        <end position="40"/>
    </location>
</feature>
<evidence type="ECO:0000256" key="3">
    <source>
        <dbReference type="ARBA" id="ARBA00022833"/>
    </source>
</evidence>
<name>E4X785_OIKDI</name>
<evidence type="ECO:0000256" key="4">
    <source>
        <dbReference type="PROSITE-ProRule" id="PRU00134"/>
    </source>
</evidence>
<dbReference type="EMBL" id="FN653027">
    <property type="protein sequence ID" value="CBY07958.1"/>
    <property type="molecule type" value="Genomic_DNA"/>
</dbReference>
<dbReference type="SUPFAM" id="SSF144232">
    <property type="entry name" value="HIT/MYND zinc finger-like"/>
    <property type="match status" value="1"/>
</dbReference>